<dbReference type="EC" id="6.3.3.2" evidence="5"/>
<dbReference type="InterPro" id="IPR002698">
    <property type="entry name" value="FTHF_cligase"/>
</dbReference>
<dbReference type="GO" id="GO:0046872">
    <property type="term" value="F:metal ion binding"/>
    <property type="evidence" value="ECO:0007669"/>
    <property type="project" value="UniProtKB-KW"/>
</dbReference>
<dbReference type="KEGG" id="cprv:CYPRO_2588"/>
<proteinExistence type="inferred from homology"/>
<feature type="binding site" evidence="4">
    <location>
        <position position="64"/>
    </location>
    <ligand>
        <name>substrate</name>
    </ligand>
</feature>
<keyword evidence="2 4" id="KW-0547">Nucleotide-binding</keyword>
<evidence type="ECO:0000256" key="4">
    <source>
        <dbReference type="PIRSR" id="PIRSR006806-1"/>
    </source>
</evidence>
<comment type="similarity">
    <text evidence="1 5">Belongs to the 5-formyltetrahydrofolate cyclo-ligase family.</text>
</comment>
<organism evidence="6 7">
    <name type="scientific">Cyclonatronum proteinivorum</name>
    <dbReference type="NCBI Taxonomy" id="1457365"/>
    <lineage>
        <taxon>Bacteria</taxon>
        <taxon>Pseudomonadati</taxon>
        <taxon>Balneolota</taxon>
        <taxon>Balneolia</taxon>
        <taxon>Balneolales</taxon>
        <taxon>Cyclonatronaceae</taxon>
        <taxon>Cyclonatronum</taxon>
    </lineage>
</organism>
<keyword evidence="5" id="KW-0479">Metal-binding</keyword>
<feature type="binding site" evidence="4">
    <location>
        <begin position="141"/>
        <end position="149"/>
    </location>
    <ligand>
        <name>ATP</name>
        <dbReference type="ChEBI" id="CHEBI:30616"/>
    </ligand>
</feature>
<evidence type="ECO:0000256" key="1">
    <source>
        <dbReference type="ARBA" id="ARBA00010638"/>
    </source>
</evidence>
<accession>A0A345UMX8</accession>
<dbReference type="Proteomes" id="UP000254808">
    <property type="component" value="Chromosome"/>
</dbReference>
<keyword evidence="3 4" id="KW-0067">ATP-binding</keyword>
<dbReference type="PANTHER" id="PTHR23407">
    <property type="entry name" value="ATPASE INHIBITOR/5-FORMYLTETRAHYDROFOLATE CYCLO-LIGASE"/>
    <property type="match status" value="1"/>
</dbReference>
<keyword evidence="7" id="KW-1185">Reference proteome</keyword>
<evidence type="ECO:0000256" key="2">
    <source>
        <dbReference type="ARBA" id="ARBA00022741"/>
    </source>
</evidence>
<evidence type="ECO:0000313" key="7">
    <source>
        <dbReference type="Proteomes" id="UP000254808"/>
    </source>
</evidence>
<evidence type="ECO:0000256" key="3">
    <source>
        <dbReference type="ARBA" id="ARBA00022840"/>
    </source>
</evidence>
<dbReference type="InterPro" id="IPR024185">
    <property type="entry name" value="FTHF_cligase-like_sf"/>
</dbReference>
<name>A0A345UMX8_9BACT</name>
<dbReference type="PIRSF" id="PIRSF006806">
    <property type="entry name" value="FTHF_cligase"/>
    <property type="match status" value="1"/>
</dbReference>
<keyword evidence="5" id="KW-0460">Magnesium</keyword>
<dbReference type="GO" id="GO:0030272">
    <property type="term" value="F:5-formyltetrahydrofolate cyclo-ligase activity"/>
    <property type="evidence" value="ECO:0007669"/>
    <property type="project" value="UniProtKB-EC"/>
</dbReference>
<dbReference type="InterPro" id="IPR037171">
    <property type="entry name" value="NagB/RpiA_transferase-like"/>
</dbReference>
<dbReference type="GO" id="GO:0009396">
    <property type="term" value="P:folic acid-containing compound biosynthetic process"/>
    <property type="evidence" value="ECO:0007669"/>
    <property type="project" value="TreeGrafter"/>
</dbReference>
<comment type="cofactor">
    <cofactor evidence="5">
        <name>Mg(2+)</name>
        <dbReference type="ChEBI" id="CHEBI:18420"/>
    </cofactor>
</comment>
<dbReference type="GO" id="GO:0035999">
    <property type="term" value="P:tetrahydrofolate interconversion"/>
    <property type="evidence" value="ECO:0007669"/>
    <property type="project" value="TreeGrafter"/>
</dbReference>
<keyword evidence="6" id="KW-0436">Ligase</keyword>
<comment type="catalytic activity">
    <reaction evidence="5">
        <text>(6S)-5-formyl-5,6,7,8-tetrahydrofolate + ATP = (6R)-5,10-methenyltetrahydrofolate + ADP + phosphate</text>
        <dbReference type="Rhea" id="RHEA:10488"/>
        <dbReference type="ChEBI" id="CHEBI:30616"/>
        <dbReference type="ChEBI" id="CHEBI:43474"/>
        <dbReference type="ChEBI" id="CHEBI:57455"/>
        <dbReference type="ChEBI" id="CHEBI:57457"/>
        <dbReference type="ChEBI" id="CHEBI:456216"/>
        <dbReference type="EC" id="6.3.3.2"/>
    </reaction>
</comment>
<dbReference type="AlphaFoldDB" id="A0A345UMX8"/>
<dbReference type="EMBL" id="CP027806">
    <property type="protein sequence ID" value="AXJ01830.1"/>
    <property type="molecule type" value="Genomic_DNA"/>
</dbReference>
<evidence type="ECO:0000313" key="6">
    <source>
        <dbReference type="EMBL" id="AXJ01830.1"/>
    </source>
</evidence>
<dbReference type="SUPFAM" id="SSF100950">
    <property type="entry name" value="NagB/RpiA/CoA transferase-like"/>
    <property type="match status" value="1"/>
</dbReference>
<dbReference type="GO" id="GO:0005524">
    <property type="term" value="F:ATP binding"/>
    <property type="evidence" value="ECO:0007669"/>
    <property type="project" value="UniProtKB-KW"/>
</dbReference>
<dbReference type="Gene3D" id="3.40.50.10420">
    <property type="entry name" value="NagB/RpiA/CoA transferase-like"/>
    <property type="match status" value="1"/>
</dbReference>
<gene>
    <name evidence="6" type="ORF">CYPRO_2588</name>
</gene>
<dbReference type="Pfam" id="PF01812">
    <property type="entry name" value="5-FTHF_cyc-lig"/>
    <property type="match status" value="1"/>
</dbReference>
<feature type="binding site" evidence="4">
    <location>
        <begin position="11"/>
        <end position="15"/>
    </location>
    <ligand>
        <name>ATP</name>
        <dbReference type="ChEBI" id="CHEBI:30616"/>
    </ligand>
</feature>
<dbReference type="NCBIfam" id="TIGR02727">
    <property type="entry name" value="MTHFS_bact"/>
    <property type="match status" value="1"/>
</dbReference>
<protein>
    <recommendedName>
        <fullName evidence="5">5-formyltetrahydrofolate cyclo-ligase</fullName>
        <ecNumber evidence="5">6.3.3.2</ecNumber>
    </recommendedName>
</protein>
<sequence length="200" mass="22634">MQNLAEIREAKKKLRQEALARRMALSDDEWSERSTHIQSCFLDLFEGSTFDTVHLYTAMLLRNEIDTETLALRLLDAGKRVAVPVMSFADRSLSHFLVTRKTLWKTNRWGVSEPVDGEPVSAEDLELIVVPMVAADAACNRLGYGKGYYDTFLKETPALKVGLCFECCMVDRVPCEPHDVRLHHVITEDRFLSGAESGNR</sequence>
<reference evidence="6 7" key="1">
    <citation type="submission" date="2018-03" db="EMBL/GenBank/DDBJ databases">
        <title>Phenotypic and genomic properties of Cyclonatronum proteinivorum gen. nov., sp. nov., a haloalkaliphilic bacteroidete from soda lakes possessing Na+-translocating rhodopsin.</title>
        <authorList>
            <person name="Toshchakov S.V."/>
            <person name="Korzhenkov A."/>
            <person name="Samarov N.I."/>
            <person name="Kublanov I.V."/>
            <person name="Muntyan M.S."/>
            <person name="Sorokin D.Y."/>
        </authorList>
    </citation>
    <scope>NUCLEOTIDE SEQUENCE [LARGE SCALE GENOMIC DNA]</scope>
    <source>
        <strain evidence="6 7">Omega</strain>
    </source>
</reference>
<evidence type="ECO:0000256" key="5">
    <source>
        <dbReference type="RuleBase" id="RU361279"/>
    </source>
</evidence>
<dbReference type="PANTHER" id="PTHR23407:SF1">
    <property type="entry name" value="5-FORMYLTETRAHYDROFOLATE CYCLO-LIGASE"/>
    <property type="match status" value="1"/>
</dbReference>
<dbReference type="OrthoDB" id="9801938at2"/>
<dbReference type="RefSeq" id="WP_114984986.1">
    <property type="nucleotide sequence ID" value="NZ_CP027806.1"/>
</dbReference>